<dbReference type="Proteomes" id="UP000009159">
    <property type="component" value="Chromosome"/>
</dbReference>
<proteinExistence type="predicted"/>
<feature type="chain" id="PRO_5038479132" description="Sulfocyanin-like C-terminal domain-containing protein" evidence="1">
    <location>
        <begin position="33"/>
        <end position="208"/>
    </location>
</feature>
<dbReference type="KEGG" id="mva:Mvan_3637"/>
<dbReference type="STRING" id="350058.Mvan_3637"/>
<dbReference type="RefSeq" id="WP_011780829.1">
    <property type="nucleotide sequence ID" value="NC_008726.1"/>
</dbReference>
<dbReference type="Pfam" id="PF06525">
    <property type="entry name" value="SoxE"/>
    <property type="match status" value="1"/>
</dbReference>
<sequence length="208" mass="20481">MITLRPHRSRLVLAIAVTSVVLGLAATATLHAAIGASAHPGPGNGRLSCAAPALPGSVVDVTTTDMGAMMGPGMMGSGMMGSGMMGPSAGMGMMRLLANPAAVPAGPVSLRVTNTGALNHEVVVLPLAAGQPPGQRVSGPDGRVDESGSLGVAARSCGAGDGDGIVAAATGWTTLTLPAGRYELVCNIAEGHYAAGMYAELDVVSQPT</sequence>
<evidence type="ECO:0000313" key="3">
    <source>
        <dbReference type="EMBL" id="ABM14428.1"/>
    </source>
</evidence>
<feature type="signal peptide" evidence="1">
    <location>
        <begin position="1"/>
        <end position="32"/>
    </location>
</feature>
<dbReference type="Gene3D" id="2.60.40.420">
    <property type="entry name" value="Cupredoxins - blue copper proteins"/>
    <property type="match status" value="1"/>
</dbReference>
<organism evidence="3 4">
    <name type="scientific">Mycolicibacterium vanbaalenii (strain DSM 7251 / JCM 13017 / BCRC 16820 / KCTC 9966 / NRRL B-24157 / PYR-1)</name>
    <name type="common">Mycobacterium vanbaalenii</name>
    <dbReference type="NCBI Taxonomy" id="350058"/>
    <lineage>
        <taxon>Bacteria</taxon>
        <taxon>Bacillati</taxon>
        <taxon>Actinomycetota</taxon>
        <taxon>Actinomycetes</taxon>
        <taxon>Mycobacteriales</taxon>
        <taxon>Mycobacteriaceae</taxon>
        <taxon>Mycolicibacterium</taxon>
    </lineage>
</organism>
<name>A1TB78_MYCVP</name>
<evidence type="ECO:0000313" key="4">
    <source>
        <dbReference type="Proteomes" id="UP000009159"/>
    </source>
</evidence>
<evidence type="ECO:0000259" key="2">
    <source>
        <dbReference type="Pfam" id="PF06525"/>
    </source>
</evidence>
<evidence type="ECO:0000256" key="1">
    <source>
        <dbReference type="SAM" id="SignalP"/>
    </source>
</evidence>
<accession>A1TB78</accession>
<protein>
    <recommendedName>
        <fullName evidence="2">Sulfocyanin-like C-terminal domain-containing protein</fullName>
    </recommendedName>
</protein>
<keyword evidence="4" id="KW-1185">Reference proteome</keyword>
<keyword evidence="1" id="KW-0732">Signal</keyword>
<dbReference type="InterPro" id="IPR049544">
    <property type="entry name" value="SoxE-like_C"/>
</dbReference>
<reference evidence="3" key="1">
    <citation type="submission" date="2006-12" db="EMBL/GenBank/DDBJ databases">
        <title>Complete sequence of Mycobacterium vanbaalenii PYR-1.</title>
        <authorList>
            <consortium name="US DOE Joint Genome Institute"/>
            <person name="Copeland A."/>
            <person name="Lucas S."/>
            <person name="Lapidus A."/>
            <person name="Barry K."/>
            <person name="Detter J.C."/>
            <person name="Glavina del Rio T."/>
            <person name="Hammon N."/>
            <person name="Israni S."/>
            <person name="Dalin E."/>
            <person name="Tice H."/>
            <person name="Pitluck S."/>
            <person name="Singan V."/>
            <person name="Schmutz J."/>
            <person name="Larimer F."/>
            <person name="Land M."/>
            <person name="Hauser L."/>
            <person name="Kyrpides N."/>
            <person name="Anderson I.J."/>
            <person name="Miller C."/>
            <person name="Richardson P."/>
        </authorList>
    </citation>
    <scope>NUCLEOTIDE SEQUENCE [LARGE SCALE GENOMIC DNA]</scope>
    <source>
        <strain evidence="3">PYR-1</strain>
    </source>
</reference>
<gene>
    <name evidence="3" type="ordered locus">Mvan_3637</name>
</gene>
<dbReference type="SUPFAM" id="SSF49503">
    <property type="entry name" value="Cupredoxins"/>
    <property type="match status" value="1"/>
</dbReference>
<dbReference type="EMBL" id="CP000511">
    <property type="protein sequence ID" value="ABM14428.1"/>
    <property type="molecule type" value="Genomic_DNA"/>
</dbReference>
<dbReference type="eggNOG" id="COG4454">
    <property type="taxonomic scope" value="Bacteria"/>
</dbReference>
<dbReference type="AlphaFoldDB" id="A1TB78"/>
<feature type="domain" description="Sulfocyanin-like C-terminal" evidence="2">
    <location>
        <begin position="103"/>
        <end position="204"/>
    </location>
</feature>
<dbReference type="InterPro" id="IPR008972">
    <property type="entry name" value="Cupredoxin"/>
</dbReference>
<dbReference type="HOGENOM" id="CLU_100565_0_0_11"/>